<organism evidence="1 2">
    <name type="scientific">Streptacidiphilus alkalitolerans</name>
    <dbReference type="NCBI Taxonomy" id="3342712"/>
    <lineage>
        <taxon>Bacteria</taxon>
        <taxon>Bacillati</taxon>
        <taxon>Actinomycetota</taxon>
        <taxon>Actinomycetes</taxon>
        <taxon>Kitasatosporales</taxon>
        <taxon>Streptomycetaceae</taxon>
        <taxon>Streptacidiphilus</taxon>
    </lineage>
</organism>
<sequence length="153" mass="15744">MSAVQLLTRTGTRAHRSAPAAHAVADRRDLLQAPMALVVAFAVAAPASILLAAVGAWGHPVFLLVVLCMAAFAVGRACDLAGSLLVGPVFWPFFDGFDTHRWGVLGWDGRTDAFRLGLLVAAGALGALAGRLRAGRYPAAAEGVLSSPASSGR</sequence>
<proteinExistence type="predicted"/>
<dbReference type="EMBL" id="JBHEZX010000001">
    <property type="protein sequence ID" value="MFC1408361.1"/>
    <property type="molecule type" value="Genomic_DNA"/>
</dbReference>
<name>A0ABV6V3R2_9ACTN</name>
<comment type="caution">
    <text evidence="1">The sequence shown here is derived from an EMBL/GenBank/DDBJ whole genome shotgun (WGS) entry which is preliminary data.</text>
</comment>
<accession>A0ABV6V3R2</accession>
<gene>
    <name evidence="1" type="ORF">ACEZDG_03585</name>
</gene>
<dbReference type="Proteomes" id="UP001592582">
    <property type="component" value="Unassembled WGS sequence"/>
</dbReference>
<evidence type="ECO:0000313" key="2">
    <source>
        <dbReference type="Proteomes" id="UP001592582"/>
    </source>
</evidence>
<reference evidence="1 2" key="1">
    <citation type="submission" date="2024-09" db="EMBL/GenBank/DDBJ databases">
        <authorList>
            <person name="Lee S.D."/>
        </authorList>
    </citation>
    <scope>NUCLEOTIDE SEQUENCE [LARGE SCALE GENOMIC DNA]</scope>
    <source>
        <strain evidence="1 2">N1-1</strain>
    </source>
</reference>
<keyword evidence="2" id="KW-1185">Reference proteome</keyword>
<evidence type="ECO:0000313" key="1">
    <source>
        <dbReference type="EMBL" id="MFC1408361.1"/>
    </source>
</evidence>
<protein>
    <submittedName>
        <fullName evidence="1">Uncharacterized protein</fullName>
    </submittedName>
</protein>